<feature type="transmembrane region" description="Helical" evidence="2">
    <location>
        <begin position="118"/>
        <end position="141"/>
    </location>
</feature>
<dbReference type="RefSeq" id="WP_148351623.1">
    <property type="nucleotide sequence ID" value="NZ_JBHSBF010000047.1"/>
</dbReference>
<gene>
    <name evidence="3" type="ORF">FXF65_20525</name>
</gene>
<dbReference type="OrthoDB" id="3544409at2"/>
<sequence>MSGYGGQPPSAEGDPYGGAYGAQPPPGGADPYGAYGGQPPAGAYGAQQPPGVNPYGTYGPPGVPSKRVSSGTITAALVCNCVAIVLCCNFVAIAGVVTALNAQRRADTDPRSARNLTIWSWSLFAASTVLGIIIGIVYLIAVNSGSG</sequence>
<feature type="compositionally biased region" description="Low complexity" evidence="1">
    <location>
        <begin position="29"/>
        <end position="50"/>
    </location>
</feature>
<evidence type="ECO:0000256" key="1">
    <source>
        <dbReference type="SAM" id="MobiDB-lite"/>
    </source>
</evidence>
<reference evidence="3 4" key="1">
    <citation type="submission" date="2019-08" db="EMBL/GenBank/DDBJ databases">
        <title>Actinomadura sp. nov. CYP1-5 isolated from mountain soil.</title>
        <authorList>
            <person name="Songsumanus A."/>
            <person name="Kuncharoen N."/>
            <person name="Kudo T."/>
            <person name="Yuki M."/>
            <person name="Igarashi Y."/>
            <person name="Tanasupawat S."/>
        </authorList>
    </citation>
    <scope>NUCLEOTIDE SEQUENCE [LARGE SCALE GENOMIC DNA]</scope>
    <source>
        <strain evidence="3 4">GKU157</strain>
    </source>
</reference>
<keyword evidence="2" id="KW-0812">Transmembrane</keyword>
<protein>
    <recommendedName>
        <fullName evidence="5">DUF4190 domain-containing protein</fullName>
    </recommendedName>
</protein>
<evidence type="ECO:0000256" key="2">
    <source>
        <dbReference type="SAM" id="Phobius"/>
    </source>
</evidence>
<dbReference type="Proteomes" id="UP000322634">
    <property type="component" value="Unassembled WGS sequence"/>
</dbReference>
<accession>A0A5D0U4P8</accession>
<feature type="transmembrane region" description="Helical" evidence="2">
    <location>
        <begin position="73"/>
        <end position="97"/>
    </location>
</feature>
<feature type="region of interest" description="Disordered" evidence="1">
    <location>
        <begin position="1"/>
        <end position="68"/>
    </location>
</feature>
<keyword evidence="2" id="KW-1133">Transmembrane helix</keyword>
<evidence type="ECO:0008006" key="5">
    <source>
        <dbReference type="Google" id="ProtNLM"/>
    </source>
</evidence>
<dbReference type="AlphaFoldDB" id="A0A5D0U4P8"/>
<keyword evidence="2" id="KW-0472">Membrane</keyword>
<evidence type="ECO:0000313" key="4">
    <source>
        <dbReference type="Proteomes" id="UP000322634"/>
    </source>
</evidence>
<name>A0A5D0U4P8_9ACTN</name>
<proteinExistence type="predicted"/>
<dbReference type="EMBL" id="VSFF01000008">
    <property type="protein sequence ID" value="TYC12924.1"/>
    <property type="molecule type" value="Genomic_DNA"/>
</dbReference>
<comment type="caution">
    <text evidence="3">The sequence shown here is derived from an EMBL/GenBank/DDBJ whole genome shotgun (WGS) entry which is preliminary data.</text>
</comment>
<organism evidence="3 4">
    <name type="scientific">Actinomadura syzygii</name>
    <dbReference type="NCBI Taxonomy" id="1427538"/>
    <lineage>
        <taxon>Bacteria</taxon>
        <taxon>Bacillati</taxon>
        <taxon>Actinomycetota</taxon>
        <taxon>Actinomycetes</taxon>
        <taxon>Streptosporangiales</taxon>
        <taxon>Thermomonosporaceae</taxon>
        <taxon>Actinomadura</taxon>
    </lineage>
</organism>
<evidence type="ECO:0000313" key="3">
    <source>
        <dbReference type="EMBL" id="TYC12924.1"/>
    </source>
</evidence>
<keyword evidence="4" id="KW-1185">Reference proteome</keyword>